<evidence type="ECO:0000313" key="1">
    <source>
        <dbReference type="EMBL" id="APH05970.1"/>
    </source>
</evidence>
<dbReference type="KEGG" id="bwh:A9C19_15190"/>
<dbReference type="InterPro" id="IPR019673">
    <property type="entry name" value="Spore_germination_GerPC"/>
</dbReference>
<accession>A0A1L3MUK7</accession>
<keyword evidence="2" id="KW-1185">Reference proteome</keyword>
<name>A0A1L3MUK7_9BACI</name>
<proteinExistence type="predicted"/>
<dbReference type="EMBL" id="CP016020">
    <property type="protein sequence ID" value="APH05970.1"/>
    <property type="molecule type" value="Genomic_DNA"/>
</dbReference>
<reference evidence="1 2" key="1">
    <citation type="journal article" date="2016" name="Sci. Rep.">
        <title>Complete genome sequence and transcriptomic analysis of a novel marine strain Bacillus weihaiensis reveals the mechanism of brown algae degradation.</title>
        <authorList>
            <person name="Zhu Y."/>
            <person name="Chen P."/>
            <person name="Bao Y."/>
            <person name="Men Y."/>
            <person name="Zeng Y."/>
            <person name="Yang J."/>
            <person name="Sun J."/>
            <person name="Sun Y."/>
        </authorList>
    </citation>
    <scope>NUCLEOTIDE SEQUENCE [LARGE SCALE GENOMIC DNA]</scope>
    <source>
        <strain evidence="1 2">Alg07</strain>
    </source>
</reference>
<dbReference type="Pfam" id="PF10737">
    <property type="entry name" value="GerPC"/>
    <property type="match status" value="1"/>
</dbReference>
<protein>
    <submittedName>
        <fullName evidence="1">Uncharacterized protein</fullName>
    </submittedName>
</protein>
<organism evidence="1 2">
    <name type="scientific">Bacillus weihaiensis</name>
    <dbReference type="NCBI Taxonomy" id="1547283"/>
    <lineage>
        <taxon>Bacteria</taxon>
        <taxon>Bacillati</taxon>
        <taxon>Bacillota</taxon>
        <taxon>Bacilli</taxon>
        <taxon>Bacillales</taxon>
        <taxon>Bacillaceae</taxon>
        <taxon>Bacillus</taxon>
    </lineage>
</organism>
<sequence>MYNNETMKYLQQLHQYVQHQDEKIKQLTTFIQELRSEIERLKTQPVTNIEKIEYKFDQLKVEQLDGTLNIGLNPTDPEQIDNFDVQQKGMNVNGIHQQLRQQLFTQCSQDMKHFLNNECVHMIQQAEKQHGVSLDDPHRKHIIEDIRKQIDSRIQYYINGQVLTEQDSLLEKKQEVMSKVQHDVEKSIMHFLTHLPKNSN</sequence>
<dbReference type="STRING" id="1547283.A9C19_15190"/>
<gene>
    <name evidence="1" type="ORF">A9C19_15190</name>
</gene>
<dbReference type="AlphaFoldDB" id="A0A1L3MUK7"/>
<dbReference type="RefSeq" id="WP_072580771.1">
    <property type="nucleotide sequence ID" value="NZ_CP016020.1"/>
</dbReference>
<dbReference type="OrthoDB" id="2991331at2"/>
<dbReference type="Proteomes" id="UP000181936">
    <property type="component" value="Chromosome"/>
</dbReference>
<evidence type="ECO:0000313" key="2">
    <source>
        <dbReference type="Proteomes" id="UP000181936"/>
    </source>
</evidence>